<protein>
    <submittedName>
        <fullName evidence="2">Uncharacterized protein</fullName>
    </submittedName>
</protein>
<feature type="region of interest" description="Disordered" evidence="1">
    <location>
        <begin position="1"/>
        <end position="52"/>
    </location>
</feature>
<reference evidence="2" key="1">
    <citation type="submission" date="2016-06" db="EMBL/GenBank/DDBJ databases">
        <title>Draft Genome sequence of the fungus Inonotus baumii.</title>
        <authorList>
            <person name="Zhu H."/>
            <person name="Lin W."/>
        </authorList>
    </citation>
    <scope>NUCLEOTIDE SEQUENCE</scope>
    <source>
        <strain evidence="2">821</strain>
    </source>
</reference>
<evidence type="ECO:0000256" key="1">
    <source>
        <dbReference type="SAM" id="MobiDB-lite"/>
    </source>
</evidence>
<dbReference type="OrthoDB" id="21449at2759"/>
<feature type="region of interest" description="Disordered" evidence="1">
    <location>
        <begin position="161"/>
        <end position="198"/>
    </location>
</feature>
<gene>
    <name evidence="2" type="ORF">A7U60_g5601</name>
</gene>
<feature type="region of interest" description="Disordered" evidence="1">
    <location>
        <begin position="82"/>
        <end position="131"/>
    </location>
</feature>
<comment type="caution">
    <text evidence="2">The sequence shown here is derived from an EMBL/GenBank/DDBJ whole genome shotgun (WGS) entry which is preliminary data.</text>
</comment>
<evidence type="ECO:0000313" key="3">
    <source>
        <dbReference type="Proteomes" id="UP000757232"/>
    </source>
</evidence>
<organism evidence="2 3">
    <name type="scientific">Sanghuangporus baumii</name>
    <name type="common">Phellinus baumii</name>
    <dbReference type="NCBI Taxonomy" id="108892"/>
    <lineage>
        <taxon>Eukaryota</taxon>
        <taxon>Fungi</taxon>
        <taxon>Dikarya</taxon>
        <taxon>Basidiomycota</taxon>
        <taxon>Agaricomycotina</taxon>
        <taxon>Agaricomycetes</taxon>
        <taxon>Hymenochaetales</taxon>
        <taxon>Hymenochaetaceae</taxon>
        <taxon>Sanghuangporus</taxon>
    </lineage>
</organism>
<proteinExistence type="predicted"/>
<accession>A0A9Q5NBB2</accession>
<name>A0A9Q5NBB2_SANBA</name>
<feature type="compositionally biased region" description="Polar residues" evidence="1">
    <location>
        <begin position="161"/>
        <end position="182"/>
    </location>
</feature>
<dbReference type="Proteomes" id="UP000757232">
    <property type="component" value="Unassembled WGS sequence"/>
</dbReference>
<feature type="compositionally biased region" description="Basic residues" evidence="1">
    <location>
        <begin position="185"/>
        <end position="198"/>
    </location>
</feature>
<sequence>MVNGHSGHSRKHSAATTPVPKMPIVIKKSAPPSQTMSIAPPSPPATRRDLTFGEQPAFVRTVEGMAAWSALDRELSASVEVKLEPEKLAGPSRGSSESEEDDEFAMEPVNGEVGDKRKLAVNGDVRPRKKARTRLRTLNAVVDPIDLWWEVSTSSTLMANALPTSTYPSSATIEPLPTSQPLSPKPRRKKKKKQPSEC</sequence>
<dbReference type="AlphaFoldDB" id="A0A9Q5NBB2"/>
<keyword evidence="3" id="KW-1185">Reference proteome</keyword>
<dbReference type="EMBL" id="LNZH02000193">
    <property type="protein sequence ID" value="OCB87274.1"/>
    <property type="molecule type" value="Genomic_DNA"/>
</dbReference>
<evidence type="ECO:0000313" key="2">
    <source>
        <dbReference type="EMBL" id="OCB87274.1"/>
    </source>
</evidence>